<evidence type="ECO:0000313" key="2">
    <source>
        <dbReference type="EMBL" id="EAT47183.1"/>
    </source>
</evidence>
<feature type="compositionally biased region" description="Basic and acidic residues" evidence="1">
    <location>
        <begin position="148"/>
        <end position="161"/>
    </location>
</feature>
<name>Q17KG8_AEDAE</name>
<dbReference type="HOGENOM" id="CLU_1571881_0_0_1"/>
<reference evidence="2" key="2">
    <citation type="journal article" date="2007" name="Science">
        <title>Genome sequence of Aedes aegypti, a major arbovirus vector.</title>
        <authorList>
            <person name="Nene V."/>
            <person name="Wortman J.R."/>
            <person name="Lawson D."/>
            <person name="Haas B."/>
            <person name="Kodira C."/>
            <person name="Tu Z.J."/>
            <person name="Loftus B."/>
            <person name="Xi Z."/>
            <person name="Megy K."/>
            <person name="Grabherr M."/>
            <person name="Ren Q."/>
            <person name="Zdobnov E.M."/>
            <person name="Lobo N.F."/>
            <person name="Campbell K.S."/>
            <person name="Brown S.E."/>
            <person name="Bonaldo M.F."/>
            <person name="Zhu J."/>
            <person name="Sinkins S.P."/>
            <person name="Hogenkamp D.G."/>
            <person name="Amedeo P."/>
            <person name="Arensburger P."/>
            <person name="Atkinson P.W."/>
            <person name="Bidwell S."/>
            <person name="Biedler J."/>
            <person name="Birney E."/>
            <person name="Bruggner R.V."/>
            <person name="Costas J."/>
            <person name="Coy M.R."/>
            <person name="Crabtree J."/>
            <person name="Crawford M."/>
            <person name="Debruyn B."/>
            <person name="Decaprio D."/>
            <person name="Eiglmeier K."/>
            <person name="Eisenstadt E."/>
            <person name="El-Dorry H."/>
            <person name="Gelbart W.M."/>
            <person name="Gomes S.L."/>
            <person name="Hammond M."/>
            <person name="Hannick L.I."/>
            <person name="Hogan J.R."/>
            <person name="Holmes M.H."/>
            <person name="Jaffe D."/>
            <person name="Johnston J.S."/>
            <person name="Kennedy R.C."/>
            <person name="Koo H."/>
            <person name="Kravitz S."/>
            <person name="Kriventseva E.V."/>
            <person name="Kulp D."/>
            <person name="Labutti K."/>
            <person name="Lee E."/>
            <person name="Li S."/>
            <person name="Lovin D.D."/>
            <person name="Mao C."/>
            <person name="Mauceli E."/>
            <person name="Menck C.F."/>
            <person name="Miller J.R."/>
            <person name="Montgomery P."/>
            <person name="Mori A."/>
            <person name="Nascimento A.L."/>
            <person name="Naveira H.F."/>
            <person name="Nusbaum C."/>
            <person name="O'leary S."/>
            <person name="Orvis J."/>
            <person name="Pertea M."/>
            <person name="Quesneville H."/>
            <person name="Reidenbach K.R."/>
            <person name="Rogers Y.H."/>
            <person name="Roth C.W."/>
            <person name="Schneider J.R."/>
            <person name="Schatz M."/>
            <person name="Shumway M."/>
            <person name="Stanke M."/>
            <person name="Stinson E.O."/>
            <person name="Tubio J.M."/>
            <person name="Vanzee J.P."/>
            <person name="Verjovski-Almeida S."/>
            <person name="Werner D."/>
            <person name="White O."/>
            <person name="Wyder S."/>
            <person name="Zeng Q."/>
            <person name="Zhao Q."/>
            <person name="Zhao Y."/>
            <person name="Hill C.A."/>
            <person name="Raikhel A.S."/>
            <person name="Soares M.B."/>
            <person name="Knudson D.L."/>
            <person name="Lee N.H."/>
            <person name="Galagan J."/>
            <person name="Salzberg S.L."/>
            <person name="Paulsen I.T."/>
            <person name="Dimopoulos G."/>
            <person name="Collins F.H."/>
            <person name="Birren B."/>
            <person name="Fraser-Liggett C.M."/>
            <person name="Severson D.W."/>
        </authorList>
    </citation>
    <scope>NUCLEOTIDE SEQUENCE [LARGE SCALE GENOMIC DNA]</scope>
    <source>
        <strain evidence="2">Liverpool</strain>
    </source>
</reference>
<dbReference type="eggNOG" id="ENOG502S8Q7">
    <property type="taxonomic scope" value="Eukaryota"/>
</dbReference>
<protein>
    <submittedName>
        <fullName evidence="2">AAEL001702-PA</fullName>
    </submittedName>
</protein>
<dbReference type="EMBL" id="CH477224">
    <property type="protein sequence ID" value="EAT47183.1"/>
    <property type="molecule type" value="Genomic_DNA"/>
</dbReference>
<dbReference type="PANTHER" id="PTHR39951:SF2">
    <property type="entry name" value="IP05660P"/>
    <property type="match status" value="1"/>
</dbReference>
<dbReference type="PhylomeDB" id="Q17KG8"/>
<reference evidence="2" key="1">
    <citation type="submission" date="2005-10" db="EMBL/GenBank/DDBJ databases">
        <authorList>
            <person name="Loftus B.J."/>
            <person name="Nene V.M."/>
            <person name="Hannick L.I."/>
            <person name="Bidwell S."/>
            <person name="Haas B."/>
            <person name="Amedeo P."/>
            <person name="Orvis J."/>
            <person name="Wortman J.R."/>
            <person name="White O.R."/>
            <person name="Salzberg S."/>
            <person name="Shumway M."/>
            <person name="Koo H."/>
            <person name="Zhao Y."/>
            <person name="Holmes M."/>
            <person name="Miller J."/>
            <person name="Schatz M."/>
            <person name="Pop M."/>
            <person name="Pai G."/>
            <person name="Utterback T."/>
            <person name="Rogers Y.-H."/>
            <person name="Kravitz S."/>
            <person name="Fraser C.M."/>
        </authorList>
    </citation>
    <scope>NUCLEOTIDE SEQUENCE</scope>
    <source>
        <strain evidence="2">Liverpool</strain>
    </source>
</reference>
<feature type="region of interest" description="Disordered" evidence="1">
    <location>
        <begin position="148"/>
        <end position="170"/>
    </location>
</feature>
<dbReference type="Proteomes" id="UP000682892">
    <property type="component" value="Chromosome 1"/>
</dbReference>
<evidence type="ECO:0000256" key="1">
    <source>
        <dbReference type="SAM" id="MobiDB-lite"/>
    </source>
</evidence>
<evidence type="ECO:0000313" key="3">
    <source>
        <dbReference type="Proteomes" id="UP000682892"/>
    </source>
</evidence>
<dbReference type="PANTHER" id="PTHR39951">
    <property type="entry name" value="FI22632P1"/>
    <property type="match status" value="1"/>
</dbReference>
<sequence>MRWWCGTYERPSAECRREKPVVRVPPGERCSSVLRITNNLVTCLGGPWLGGAVREDDSFSHQAHVRPISIFIVLANIQIPPVESTVLRLITEALQNNIAGIPLIHKTEEFDFDPEVSQKRRELYYEQHGYRGEKAIERLGLGIDGKHRERAAQQRARDEGHLNGLNDHQP</sequence>
<gene>
    <name evidence="2" type="ORF">AaeL_AAEL001702</name>
</gene>
<dbReference type="STRING" id="7159.Q17KG8"/>
<organism evidence="2 3">
    <name type="scientific">Aedes aegypti</name>
    <name type="common">Yellowfever mosquito</name>
    <name type="synonym">Culex aegypti</name>
    <dbReference type="NCBI Taxonomy" id="7159"/>
    <lineage>
        <taxon>Eukaryota</taxon>
        <taxon>Metazoa</taxon>
        <taxon>Ecdysozoa</taxon>
        <taxon>Arthropoda</taxon>
        <taxon>Hexapoda</taxon>
        <taxon>Insecta</taxon>
        <taxon>Pterygota</taxon>
        <taxon>Neoptera</taxon>
        <taxon>Endopterygota</taxon>
        <taxon>Diptera</taxon>
        <taxon>Nematocera</taxon>
        <taxon>Culicoidea</taxon>
        <taxon>Culicidae</taxon>
        <taxon>Culicinae</taxon>
        <taxon>Aedini</taxon>
        <taxon>Aedes</taxon>
        <taxon>Stegomyia</taxon>
    </lineage>
</organism>
<reference evidence="2" key="3">
    <citation type="submission" date="2012-09" db="EMBL/GenBank/DDBJ databases">
        <authorList>
            <consortium name="VectorBase"/>
        </authorList>
    </citation>
    <scope>NUCLEOTIDE SEQUENCE</scope>
    <source>
        <strain evidence="2">Liverpool</strain>
    </source>
</reference>
<dbReference type="AlphaFoldDB" id="Q17KG8"/>
<dbReference type="VEuPathDB" id="VectorBase:AAEL022154"/>
<accession>Q17KG8</accession>
<proteinExistence type="predicted"/>
<dbReference type="PaxDb" id="7159-AAEL001702-PA"/>